<dbReference type="Proteomes" id="UP001205861">
    <property type="component" value="Unassembled WGS sequence"/>
</dbReference>
<dbReference type="EMBL" id="JANUGV010000011">
    <property type="protein sequence ID" value="MCS0610973.1"/>
    <property type="molecule type" value="Genomic_DNA"/>
</dbReference>
<proteinExistence type="predicted"/>
<keyword evidence="2" id="KW-1185">Reference proteome</keyword>
<evidence type="ECO:0000313" key="1">
    <source>
        <dbReference type="EMBL" id="MCS0610973.1"/>
    </source>
</evidence>
<sequence length="244" mass="26942">MNTPEPTVRNAARLTYKALHTSLSPINDNEYRELLALYRADPMFYRHVQEIALGMELSILDASEQRGLIVVPASRDSKFAVRLTDIRSGMSLEQKASLILAHMAIVAVFFPTTDGLDDDNYSPPPASVGMCRDTLYTLSRRLKENSDLPPDIPPELAPGWEALSAMPIAIPTGQRASVASVVGVVKLALNQMAQNGLVRLDREADEDAAVTYTATHRLRVQLRELALRRLYEMAQLAVTLGKVD</sequence>
<protein>
    <submittedName>
        <fullName evidence="1">Uncharacterized protein</fullName>
    </submittedName>
</protein>
<name>A0ABT2BR32_9BURK</name>
<accession>A0ABT2BR32</accession>
<gene>
    <name evidence="1" type="ORF">NX773_22685</name>
</gene>
<evidence type="ECO:0000313" key="2">
    <source>
        <dbReference type="Proteomes" id="UP001205861"/>
    </source>
</evidence>
<reference evidence="1 2" key="1">
    <citation type="submission" date="2022-08" db="EMBL/GenBank/DDBJ databases">
        <title>Reclassification of Massilia species as members of the genera Telluria, Duganella, Pseudoduganella, Mokoshia gen. nov. and Zemynaea gen. nov. using orthogonal and non-orthogonal genome-based approaches.</title>
        <authorList>
            <person name="Bowman J.P."/>
        </authorList>
    </citation>
    <scope>NUCLEOTIDE SEQUENCE [LARGE SCALE GENOMIC DNA]</scope>
    <source>
        <strain evidence="1 2">JCM 31607</strain>
    </source>
</reference>
<organism evidence="1 2">
    <name type="scientific">Massilia solisilvae</name>
    <dbReference type="NCBI Taxonomy" id="1811225"/>
    <lineage>
        <taxon>Bacteria</taxon>
        <taxon>Pseudomonadati</taxon>
        <taxon>Pseudomonadota</taxon>
        <taxon>Betaproteobacteria</taxon>
        <taxon>Burkholderiales</taxon>
        <taxon>Oxalobacteraceae</taxon>
        <taxon>Telluria group</taxon>
        <taxon>Massilia</taxon>
    </lineage>
</organism>
<dbReference type="RefSeq" id="WP_258858504.1">
    <property type="nucleotide sequence ID" value="NZ_JANUGV010000011.1"/>
</dbReference>
<comment type="caution">
    <text evidence="1">The sequence shown here is derived from an EMBL/GenBank/DDBJ whole genome shotgun (WGS) entry which is preliminary data.</text>
</comment>